<evidence type="ECO:0000313" key="4">
    <source>
        <dbReference type="Proteomes" id="UP000016960"/>
    </source>
</evidence>
<comment type="caution">
    <text evidence="3">The sequence shown here is derived from an EMBL/GenBank/DDBJ whole genome shotgun (WGS) entry which is preliminary data.</text>
</comment>
<feature type="domain" description="Activator of Hsp90 ATPase homologue 1/2-like C-terminal" evidence="2">
    <location>
        <begin position="15"/>
        <end position="133"/>
    </location>
</feature>
<reference evidence="3 4" key="1">
    <citation type="submission" date="2013-05" db="EMBL/GenBank/DDBJ databases">
        <title>Draft genome sequence of Rubidibacter lacunae KORDI 51-2.</title>
        <authorList>
            <person name="Choi D.H."/>
            <person name="Noh J.H."/>
            <person name="Kwon K.-K."/>
            <person name="Lee J.-H."/>
            <person name="Ryu J.-Y."/>
        </authorList>
    </citation>
    <scope>NUCLEOTIDE SEQUENCE [LARGE SCALE GENOMIC DNA]</scope>
    <source>
        <strain evidence="3 4">KORDI 51-2</strain>
    </source>
</reference>
<gene>
    <name evidence="3" type="ORF">KR51_00006330</name>
</gene>
<dbReference type="InterPro" id="IPR023393">
    <property type="entry name" value="START-like_dom_sf"/>
</dbReference>
<dbReference type="Pfam" id="PF08327">
    <property type="entry name" value="AHSA1"/>
    <property type="match status" value="1"/>
</dbReference>
<keyword evidence="4" id="KW-1185">Reference proteome</keyword>
<dbReference type="OrthoDB" id="2355173at2"/>
<dbReference type="InterPro" id="IPR013538">
    <property type="entry name" value="ASHA1/2-like_C"/>
</dbReference>
<dbReference type="EMBL" id="ASSJ01000012">
    <property type="protein sequence ID" value="ERN42643.1"/>
    <property type="molecule type" value="Genomic_DNA"/>
</dbReference>
<proteinExistence type="inferred from homology"/>
<organism evidence="3 4">
    <name type="scientific">Rubidibacter lacunae KORDI 51-2</name>
    <dbReference type="NCBI Taxonomy" id="582515"/>
    <lineage>
        <taxon>Bacteria</taxon>
        <taxon>Bacillati</taxon>
        <taxon>Cyanobacteriota</taxon>
        <taxon>Cyanophyceae</taxon>
        <taxon>Oscillatoriophycideae</taxon>
        <taxon>Chroococcales</taxon>
        <taxon>Aphanothecaceae</taxon>
        <taxon>Rubidibacter</taxon>
    </lineage>
</organism>
<dbReference type="Gene3D" id="3.30.530.20">
    <property type="match status" value="1"/>
</dbReference>
<evidence type="ECO:0000313" key="3">
    <source>
        <dbReference type="EMBL" id="ERN42643.1"/>
    </source>
</evidence>
<accession>U5DDQ6</accession>
<name>U5DDQ6_9CHRO</name>
<dbReference type="Proteomes" id="UP000016960">
    <property type="component" value="Unassembled WGS sequence"/>
</dbReference>
<comment type="similarity">
    <text evidence="1">Belongs to the AHA1 family.</text>
</comment>
<evidence type="ECO:0000259" key="2">
    <source>
        <dbReference type="Pfam" id="PF08327"/>
    </source>
</evidence>
<sequence>MNDTKSVLSSIEIRASASAVWDVITNPDYAKVLGSEFDTNAFVESDWKLGSKVDFKYATEPEKACNTGTISKLIEEKLIQVDYRFFFFWKYAETYSLQSSDDGVVLQINAGPYGSDLPDHKVAWKNWLAKVKELSETKD</sequence>
<dbReference type="AlphaFoldDB" id="U5DDQ6"/>
<dbReference type="eggNOG" id="COG3832">
    <property type="taxonomic scope" value="Bacteria"/>
</dbReference>
<evidence type="ECO:0000256" key="1">
    <source>
        <dbReference type="ARBA" id="ARBA00006817"/>
    </source>
</evidence>
<protein>
    <submittedName>
        <fullName evidence="3">Activator of Hsp90 ATPase-like protein</fullName>
    </submittedName>
</protein>
<dbReference type="InParanoid" id="U5DDQ6"/>
<dbReference type="RefSeq" id="WP_022604655.1">
    <property type="nucleotide sequence ID" value="NZ_ASSJ01000012.1"/>
</dbReference>
<dbReference type="SUPFAM" id="SSF55961">
    <property type="entry name" value="Bet v1-like"/>
    <property type="match status" value="1"/>
</dbReference>